<dbReference type="RefSeq" id="WP_147800010.1">
    <property type="nucleotide sequence ID" value="NZ_VPFL01000012.1"/>
</dbReference>
<dbReference type="EMBL" id="VPFL01000012">
    <property type="protein sequence ID" value="TXF11611.1"/>
    <property type="molecule type" value="Genomic_DNA"/>
</dbReference>
<proteinExistence type="predicted"/>
<keyword evidence="3" id="KW-1185">Reference proteome</keyword>
<dbReference type="OrthoDB" id="8478578at2"/>
<name>A0A5C7EHR4_9PROT</name>
<evidence type="ECO:0000256" key="1">
    <source>
        <dbReference type="SAM" id="MobiDB-lite"/>
    </source>
</evidence>
<comment type="caution">
    <text evidence="2">The sequence shown here is derived from an EMBL/GenBank/DDBJ whole genome shotgun (WGS) entry which is preliminary data.</text>
</comment>
<accession>A0A5C7EHR4</accession>
<reference evidence="2 3" key="1">
    <citation type="submission" date="2019-08" db="EMBL/GenBank/DDBJ databases">
        <title>Pelomicrobium methylotrophicum gen. nov., sp. nov. a moderately thermophilic, facultatively anaerobic, lithoautotrophic and methylotrophic bacterium isolated from a terrestrial mud volcano.</title>
        <authorList>
            <person name="Slobodkina G.B."/>
            <person name="Merkel A.Y."/>
            <person name="Slobodkin A.I."/>
        </authorList>
    </citation>
    <scope>NUCLEOTIDE SEQUENCE [LARGE SCALE GENOMIC DNA]</scope>
    <source>
        <strain evidence="2 3">SM250</strain>
    </source>
</reference>
<feature type="region of interest" description="Disordered" evidence="1">
    <location>
        <begin position="195"/>
        <end position="217"/>
    </location>
</feature>
<dbReference type="InParanoid" id="A0A5C7EHR4"/>
<organism evidence="2 3">
    <name type="scientific">Pelomicrobium methylotrophicum</name>
    <dbReference type="NCBI Taxonomy" id="2602750"/>
    <lineage>
        <taxon>Bacteria</taxon>
        <taxon>Pseudomonadati</taxon>
        <taxon>Pseudomonadota</taxon>
        <taxon>Hydrogenophilia</taxon>
        <taxon>Hydrogenophilia incertae sedis</taxon>
        <taxon>Pelomicrobium</taxon>
    </lineage>
</organism>
<dbReference type="Proteomes" id="UP000321201">
    <property type="component" value="Unassembled WGS sequence"/>
</dbReference>
<dbReference type="AlphaFoldDB" id="A0A5C7EHR4"/>
<protein>
    <submittedName>
        <fullName evidence="2">Ribonucleoside-diphosphate reductase</fullName>
    </submittedName>
</protein>
<sequence>MIRRIEKRIVGFEIAKPEEEEAPQAPAVSGPDPLEVRIERRPEGELEATAEKVIYWTQEGKKSLYVVVSYMPVKGVVEGEEVTIERPVEFFIPASQSAEDPQWITATMRSLSLAARGGYAAKALADLRKVAWTKGPVRCGTRDFGNGKQVPVWHPSEVAAVAYAIQQALYRRGFLDVEGNQVPSRVLARRWRERTSGRLPESAETEAAESVDEGRRGANGACPQCGGGSLALLDGCLTCLDCGHSKCG</sequence>
<evidence type="ECO:0000313" key="2">
    <source>
        <dbReference type="EMBL" id="TXF11611.1"/>
    </source>
</evidence>
<evidence type="ECO:0000313" key="3">
    <source>
        <dbReference type="Proteomes" id="UP000321201"/>
    </source>
</evidence>
<gene>
    <name evidence="2" type="ORF">FR698_09735</name>
</gene>